<evidence type="ECO:0000256" key="5">
    <source>
        <dbReference type="SAM" id="Phobius"/>
    </source>
</evidence>
<dbReference type="AlphaFoldDB" id="A0A5B7TRD1"/>
<evidence type="ECO:0000256" key="1">
    <source>
        <dbReference type="ARBA" id="ARBA00004141"/>
    </source>
</evidence>
<dbReference type="Gene3D" id="3.30.750.24">
    <property type="entry name" value="STAS domain"/>
    <property type="match status" value="1"/>
</dbReference>
<dbReference type="InterPro" id="IPR011547">
    <property type="entry name" value="SLC26A/SulP_dom"/>
</dbReference>
<accession>A0A5B7TRD1</accession>
<dbReference type="EMBL" id="CP040749">
    <property type="protein sequence ID" value="QCX38001.1"/>
    <property type="molecule type" value="Genomic_DNA"/>
</dbReference>
<dbReference type="KEGG" id="fbe:FF125_05960"/>
<dbReference type="PANTHER" id="PTHR43310">
    <property type="entry name" value="SULFATE TRANSPORTER YBAR-RELATED"/>
    <property type="match status" value="1"/>
</dbReference>
<keyword evidence="2 5" id="KW-0812">Transmembrane</keyword>
<evidence type="ECO:0000259" key="6">
    <source>
        <dbReference type="PROSITE" id="PS50801"/>
    </source>
</evidence>
<dbReference type="InterPro" id="IPR002645">
    <property type="entry name" value="STAS_dom"/>
</dbReference>
<feature type="transmembrane region" description="Helical" evidence="5">
    <location>
        <begin position="328"/>
        <end position="353"/>
    </location>
</feature>
<feature type="transmembrane region" description="Helical" evidence="5">
    <location>
        <begin position="127"/>
        <end position="148"/>
    </location>
</feature>
<dbReference type="Proteomes" id="UP000306229">
    <property type="component" value="Chromosome"/>
</dbReference>
<evidence type="ECO:0000313" key="8">
    <source>
        <dbReference type="Proteomes" id="UP000306229"/>
    </source>
</evidence>
<keyword evidence="8" id="KW-1185">Reference proteome</keyword>
<gene>
    <name evidence="7" type="ORF">FF125_05960</name>
</gene>
<feature type="transmembrane region" description="Helical" evidence="5">
    <location>
        <begin position="95"/>
        <end position="115"/>
    </location>
</feature>
<dbReference type="InterPro" id="IPR036513">
    <property type="entry name" value="STAS_dom_sf"/>
</dbReference>
<feature type="transmembrane region" description="Helical" evidence="5">
    <location>
        <begin position="406"/>
        <end position="424"/>
    </location>
</feature>
<keyword evidence="4 5" id="KW-0472">Membrane</keyword>
<reference evidence="7 8" key="1">
    <citation type="submission" date="2019-05" db="EMBL/GenBank/DDBJ databases">
        <title>Algicella ahnfeltiae gen. nov., sp. nov., a novel marine bacterium of the family Flavobacteriaceae isolated from a red alga.</title>
        <authorList>
            <person name="Nedashkovskaya O.I."/>
            <person name="Kukhlevskiy A.D."/>
            <person name="Kim S.-G."/>
            <person name="Zhukova N.V."/>
            <person name="Mikhailov V.V."/>
        </authorList>
    </citation>
    <scope>NUCLEOTIDE SEQUENCE [LARGE SCALE GENOMIC DNA]</scope>
    <source>
        <strain evidence="7 8">10Alg115</strain>
    </source>
</reference>
<feature type="transmembrane region" description="Helical" evidence="5">
    <location>
        <begin position="461"/>
        <end position="492"/>
    </location>
</feature>
<dbReference type="PROSITE" id="PS50801">
    <property type="entry name" value="STAS"/>
    <property type="match status" value="1"/>
</dbReference>
<feature type="transmembrane region" description="Helical" evidence="5">
    <location>
        <begin position="42"/>
        <end position="58"/>
    </location>
</feature>
<feature type="transmembrane region" description="Helical" evidence="5">
    <location>
        <begin position="373"/>
        <end position="394"/>
    </location>
</feature>
<feature type="transmembrane region" description="Helical" evidence="5">
    <location>
        <begin position="246"/>
        <end position="263"/>
    </location>
</feature>
<evidence type="ECO:0000313" key="7">
    <source>
        <dbReference type="EMBL" id="QCX38001.1"/>
    </source>
</evidence>
<proteinExistence type="predicted"/>
<feature type="transmembrane region" description="Helical" evidence="5">
    <location>
        <begin position="429"/>
        <end position="449"/>
    </location>
</feature>
<feature type="transmembrane region" description="Helical" evidence="5">
    <location>
        <begin position="65"/>
        <end position="83"/>
    </location>
</feature>
<protein>
    <submittedName>
        <fullName evidence="7">SulP family inorganic anion transporter</fullName>
    </submittedName>
</protein>
<evidence type="ECO:0000256" key="3">
    <source>
        <dbReference type="ARBA" id="ARBA00022989"/>
    </source>
</evidence>
<comment type="subcellular location">
    <subcellularLocation>
        <location evidence="1">Membrane</location>
        <topology evidence="1">Multi-pass membrane protein</topology>
    </subcellularLocation>
</comment>
<evidence type="ECO:0000256" key="4">
    <source>
        <dbReference type="ARBA" id="ARBA00023136"/>
    </source>
</evidence>
<dbReference type="CDD" id="cd07042">
    <property type="entry name" value="STAS_SulP_like_sulfate_transporter"/>
    <property type="match status" value="1"/>
</dbReference>
<dbReference type="PANTHER" id="PTHR43310:SF1">
    <property type="entry name" value="SULFATE TRANSPORTER YBAR-RELATED"/>
    <property type="match status" value="1"/>
</dbReference>
<organism evidence="7 8">
    <name type="scientific">Aureibaculum algae</name>
    <dbReference type="NCBI Taxonomy" id="2584122"/>
    <lineage>
        <taxon>Bacteria</taxon>
        <taxon>Pseudomonadati</taxon>
        <taxon>Bacteroidota</taxon>
        <taxon>Flavobacteriia</taxon>
        <taxon>Flavobacteriales</taxon>
        <taxon>Flavobacteriaceae</taxon>
        <taxon>Aureibaculum</taxon>
    </lineage>
</organism>
<name>A0A5B7TRD1_9FLAO</name>
<dbReference type="OrthoDB" id="9771198at2"/>
<dbReference type="Pfam" id="PF00916">
    <property type="entry name" value="Sulfate_transp"/>
    <property type="match status" value="2"/>
</dbReference>
<evidence type="ECO:0000256" key="2">
    <source>
        <dbReference type="ARBA" id="ARBA00022692"/>
    </source>
</evidence>
<sequence>MTEFIRKRAANAKNDILSGLTVALALVPEAVAFAFVAGVDPLVGLYAAFMIGLITAIFGGRPGMISGATGALAVVMVTLVAKGNAMGSPDEELGLYYLFATVILMGIIQMLAGVFKLGKFVRLIPHPVMMGFVNGLAIVIFLSQLGMFKENIKDIYGNNMIKTESVEKIMTITDNQVYDGNTGKLLFVKDKNQLLDADSNALRYNISDGQVFDASNNEVKFNLENSAIYSIEKKGFAKQWIPSKELMWMSGLVLLTMLLMFGLPKISKKIPDGLVAILVVSAIAIFGKLDVATVGSFIADGGGEGLKGGLPKFQFDIFNKVPFTWETFVFIGPYALILAAIGLIESLMTLNLVDELTETRGNSNRECLAQGGANIVTGFFGGMGGCAMIGQSIINIKGGGRGRLSGIVAALALLGFILFASGLIEQVPIAALVGVMFMVVIGTFAWSSFRILNKIPVSDLIVLILVSGLTVIFDLAIAVIAGVIVSALVFSWENAKRIRARKRMKVDGTKTYEIWGPLFFGSIQEFTNKFDVKNDPEKVEIDFVESRISDHSALEAVFNLVNKYEAAGKQIQLKHLSEDCKELLYKSNPKFREVIVEDIDDPRYHLAADPERFTKGLGEYDNL</sequence>
<dbReference type="InterPro" id="IPR052706">
    <property type="entry name" value="Membrane-Transporter-like"/>
</dbReference>
<feature type="domain" description="STAS" evidence="6">
    <location>
        <begin position="499"/>
        <end position="584"/>
    </location>
</feature>
<dbReference type="SUPFAM" id="SSF52091">
    <property type="entry name" value="SpoIIaa-like"/>
    <property type="match status" value="1"/>
</dbReference>
<keyword evidence="3 5" id="KW-1133">Transmembrane helix</keyword>
<dbReference type="GO" id="GO:0016020">
    <property type="term" value="C:membrane"/>
    <property type="evidence" value="ECO:0007669"/>
    <property type="project" value="UniProtKB-SubCell"/>
</dbReference>
<feature type="transmembrane region" description="Helical" evidence="5">
    <location>
        <begin position="275"/>
        <end position="299"/>
    </location>
</feature>
<dbReference type="RefSeq" id="WP_138948914.1">
    <property type="nucleotide sequence ID" value="NZ_CP040749.1"/>
</dbReference>